<dbReference type="InterPro" id="IPR013728">
    <property type="entry name" value="BT_3987-like_N"/>
</dbReference>
<dbReference type="PROSITE" id="PS51257">
    <property type="entry name" value="PROKAR_LIPOPROTEIN"/>
    <property type="match status" value="1"/>
</dbReference>
<dbReference type="GeneID" id="84579683"/>
<feature type="domain" description="BT-3987-like N-terminal" evidence="1">
    <location>
        <begin position="72"/>
        <end position="172"/>
    </location>
</feature>
<protein>
    <submittedName>
        <fullName evidence="2">Uncharacterized protein DUF1735</fullName>
    </submittedName>
</protein>
<reference evidence="2 3" key="1">
    <citation type="submission" date="2018-04" db="EMBL/GenBank/DDBJ databases">
        <title>Genomic Encyclopedia of Archaeal and Bacterial Type Strains, Phase II (KMG-II): from individual species to whole genera.</title>
        <authorList>
            <person name="Goeker M."/>
        </authorList>
    </citation>
    <scope>NUCLEOTIDE SEQUENCE [LARGE SCALE GENOMIC DNA]</scope>
    <source>
        <strain evidence="2 3">DSM 22902</strain>
    </source>
</reference>
<evidence type="ECO:0000313" key="3">
    <source>
        <dbReference type="Proteomes" id="UP000243985"/>
    </source>
</evidence>
<evidence type="ECO:0000313" key="2">
    <source>
        <dbReference type="EMBL" id="PTX08612.1"/>
    </source>
</evidence>
<comment type="caution">
    <text evidence="2">The sequence shown here is derived from an EMBL/GenBank/DDBJ whole genome shotgun (WGS) entry which is preliminary data.</text>
</comment>
<name>A0A2T5XYL1_9FLAO</name>
<sequence>MKRIITNSFIVALGMVALVACKKDEITIQKNDNVNWQIDNDIVNDDIRTRIGYDPRFEYALPAASVVENAMISLEGFTITEKSTRSIEVKLSRPSAKDVKVSLAYDATLYDKVKDKHIGYELGEASLAEITTAEKTIAAGTTTTTFEIKVANKSDFRQKVILPFIIKASDNDNVKTMSGKDLFVVKIFPKGVTFEVANSNILKEAVVKDDGKTYMTDKEVGVVVTPSDVIPAAISLGLVRDNGLVTDTTNQTLAPNNIVATINKVDFKNIAKGTISFTLQNIETLTTKGKYVLPLKLMAYDASGTAHQVLDTPILVTIDVSSDGVPSDNEIRRIRNYTGSYISPSKYNFYTNYQSGHIYKMHDGDVMGNPWWIDASIQDDDQKPYVQVVFTEKTVINGIKIYQRTPYKRIQEMQVFASASSSEPYILQGIYSETYNPSILILKFDKPIKTDELYIGYFKNSQNQYIDIHEMVFF</sequence>
<proteinExistence type="predicted"/>
<evidence type="ECO:0000259" key="1">
    <source>
        <dbReference type="Pfam" id="PF08522"/>
    </source>
</evidence>
<dbReference type="Proteomes" id="UP000243985">
    <property type="component" value="Unassembled WGS sequence"/>
</dbReference>
<organism evidence="2 3">
    <name type="scientific">Capnocytophaga leadbetteri</name>
    <dbReference type="NCBI Taxonomy" id="327575"/>
    <lineage>
        <taxon>Bacteria</taxon>
        <taxon>Pseudomonadati</taxon>
        <taxon>Bacteroidota</taxon>
        <taxon>Flavobacteriia</taxon>
        <taxon>Flavobacteriales</taxon>
        <taxon>Flavobacteriaceae</taxon>
        <taxon>Capnocytophaga</taxon>
    </lineage>
</organism>
<dbReference type="Gene3D" id="2.60.40.1740">
    <property type="entry name" value="hypothetical protein (bacova_03559)"/>
    <property type="match status" value="1"/>
</dbReference>
<dbReference type="RefSeq" id="WP_107780664.1">
    <property type="nucleotide sequence ID" value="NZ_QBKG01000001.1"/>
</dbReference>
<dbReference type="EMBL" id="QBKG01000001">
    <property type="protein sequence ID" value="PTX08612.1"/>
    <property type="molecule type" value="Genomic_DNA"/>
</dbReference>
<dbReference type="Pfam" id="PF08522">
    <property type="entry name" value="BT_3987-like_N"/>
    <property type="match status" value="1"/>
</dbReference>
<dbReference type="Gene3D" id="2.60.120.260">
    <property type="entry name" value="Galactose-binding domain-like"/>
    <property type="match status" value="1"/>
</dbReference>
<dbReference type="AlphaFoldDB" id="A0A2T5XYL1"/>
<accession>A0A2T5XYL1</accession>
<gene>
    <name evidence="2" type="ORF">C8P65_101278</name>
</gene>